<dbReference type="EMBL" id="AE017285">
    <property type="protein sequence ID" value="AAS95040.1"/>
    <property type="molecule type" value="Genomic_DNA"/>
</dbReference>
<proteinExistence type="predicted"/>
<dbReference type="KEGG" id="dvu:DVU_0559"/>
<protein>
    <submittedName>
        <fullName evidence="1">Lipoprotein, putative</fullName>
    </submittedName>
</protein>
<dbReference type="HOGENOM" id="CLU_3117204_0_0_7"/>
<dbReference type="PROSITE" id="PS51257">
    <property type="entry name" value="PROKAR_LIPOPROTEIN"/>
    <property type="match status" value="1"/>
</dbReference>
<gene>
    <name evidence="1" type="ordered locus">DVU_0559</name>
</gene>
<dbReference type="Proteomes" id="UP000002194">
    <property type="component" value="Chromosome"/>
</dbReference>
<accession>Q72EL9</accession>
<dbReference type="AlphaFoldDB" id="Q72EL9"/>
<evidence type="ECO:0000313" key="1">
    <source>
        <dbReference type="EMBL" id="AAS95040.1"/>
    </source>
</evidence>
<dbReference type="EnsemblBacteria" id="AAS95040">
    <property type="protein sequence ID" value="AAS95040"/>
    <property type="gene ID" value="DVU_0559"/>
</dbReference>
<keyword evidence="2" id="KW-1185">Reference proteome</keyword>
<dbReference type="PaxDb" id="882-DVU_0559"/>
<dbReference type="STRING" id="882.DVU_0559"/>
<sequence length="50" mass="5488">MWKKPSRGLSPLPNSIATGFFCSSISCNSGLTIFKTPPIHKVYTTKDKTT</sequence>
<reference evidence="1 2" key="1">
    <citation type="journal article" date="2004" name="Nat. Biotechnol.">
        <title>The genome sequence of the anaerobic, sulfate-reducing bacterium Desulfovibrio vulgaris Hildenborough.</title>
        <authorList>
            <person name="Heidelberg J.F."/>
            <person name="Seshadri R."/>
            <person name="Haveman S.A."/>
            <person name="Hemme C.L."/>
            <person name="Paulsen I.T."/>
            <person name="Kolonay J.F."/>
            <person name="Eisen J.A."/>
            <person name="Ward N."/>
            <person name="Methe B."/>
            <person name="Brinkac L.M."/>
            <person name="Daugherty S.C."/>
            <person name="Deboy R.T."/>
            <person name="Dodson R.J."/>
            <person name="Durkin A.S."/>
            <person name="Madupu R."/>
            <person name="Nelson W.C."/>
            <person name="Sullivan S.A."/>
            <person name="Fouts D."/>
            <person name="Haft D.H."/>
            <person name="Selengut J."/>
            <person name="Peterson J.D."/>
            <person name="Davidsen T.M."/>
            <person name="Zafar N."/>
            <person name="Zhou L."/>
            <person name="Radune D."/>
            <person name="Dimitrov G."/>
            <person name="Hance M."/>
            <person name="Tran K."/>
            <person name="Khouri H."/>
            <person name="Gill J."/>
            <person name="Utterback T.R."/>
            <person name="Feldblyum T.V."/>
            <person name="Wall J.D."/>
            <person name="Voordouw G."/>
            <person name="Fraser C.M."/>
        </authorList>
    </citation>
    <scope>NUCLEOTIDE SEQUENCE [LARGE SCALE GENOMIC DNA]</scope>
    <source>
        <strain evidence="2">ATCC 29579 / DSM 644 / NCIMB 8303 / VKM B-1760 / Hildenborough</strain>
    </source>
</reference>
<name>Q72EL9_NITV2</name>
<organism evidence="1 2">
    <name type="scientific">Nitratidesulfovibrio vulgaris (strain ATCC 29579 / DSM 644 / CCUG 34227 / NCIMB 8303 / VKM B-1760 / Hildenborough)</name>
    <name type="common">Desulfovibrio vulgaris</name>
    <dbReference type="NCBI Taxonomy" id="882"/>
    <lineage>
        <taxon>Bacteria</taxon>
        <taxon>Pseudomonadati</taxon>
        <taxon>Thermodesulfobacteriota</taxon>
        <taxon>Desulfovibrionia</taxon>
        <taxon>Desulfovibrionales</taxon>
        <taxon>Desulfovibrionaceae</taxon>
        <taxon>Nitratidesulfovibrio</taxon>
    </lineage>
</organism>
<keyword evidence="1" id="KW-0449">Lipoprotein</keyword>
<evidence type="ECO:0000313" key="2">
    <source>
        <dbReference type="Proteomes" id="UP000002194"/>
    </source>
</evidence>